<dbReference type="CDD" id="cd22352">
    <property type="entry name" value="RecB_C-like"/>
    <property type="match status" value="1"/>
</dbReference>
<evidence type="ECO:0000256" key="1">
    <source>
        <dbReference type="ARBA" id="ARBA00022722"/>
    </source>
</evidence>
<evidence type="ECO:0000256" key="9">
    <source>
        <dbReference type="ARBA" id="ARBA00022842"/>
    </source>
</evidence>
<feature type="binding site" evidence="16">
    <location>
        <begin position="32"/>
        <end position="39"/>
    </location>
    <ligand>
        <name>ATP</name>
        <dbReference type="ChEBI" id="CHEBI:30616"/>
    </ligand>
</feature>
<dbReference type="GO" id="GO:0043138">
    <property type="term" value="F:3'-5' DNA helicase activity"/>
    <property type="evidence" value="ECO:0007669"/>
    <property type="project" value="UniProtKB-UniRule"/>
</dbReference>
<dbReference type="EMBL" id="CP034464">
    <property type="protein sequence ID" value="AZP13956.1"/>
    <property type="molecule type" value="Genomic_DNA"/>
</dbReference>
<keyword evidence="12 15" id="KW-0413">Isomerase</keyword>
<comment type="subunit">
    <text evidence="15">Heterotrimer of RecB, RecC and RecD. All subunits contribute to DNA-binding. Interacts with RecA.</text>
</comment>
<dbReference type="GO" id="GO:0009338">
    <property type="term" value="C:exodeoxyribonuclease V complex"/>
    <property type="evidence" value="ECO:0007669"/>
    <property type="project" value="TreeGrafter"/>
</dbReference>
<dbReference type="GO" id="GO:0000724">
    <property type="term" value="P:double-strand break repair via homologous recombination"/>
    <property type="evidence" value="ECO:0007669"/>
    <property type="project" value="UniProtKB-UniRule"/>
</dbReference>
<keyword evidence="5 15" id="KW-0378">Hydrolase</keyword>
<protein>
    <recommendedName>
        <fullName evidence="15">RecBCD enzyme subunit RecB</fullName>
        <ecNumber evidence="15">3.1.11.5</ecNumber>
        <ecNumber evidence="15">5.6.2.4</ecNumber>
    </recommendedName>
    <alternativeName>
        <fullName evidence="15">DNA 3'-5' helicase subunit RecB</fullName>
    </alternativeName>
    <alternativeName>
        <fullName evidence="15">Exonuclease V subunit RecB</fullName>
        <shortName evidence="15">ExoV subunit RecB</shortName>
    </alternativeName>
    <alternativeName>
        <fullName evidence="15">Helicase/nuclease RecBCD subunit RecB</fullName>
    </alternativeName>
</protein>
<evidence type="ECO:0000256" key="3">
    <source>
        <dbReference type="ARBA" id="ARBA00022741"/>
    </source>
</evidence>
<dbReference type="PANTHER" id="PTHR11070:SF23">
    <property type="entry name" value="RECBCD ENZYME SUBUNIT RECB"/>
    <property type="match status" value="1"/>
</dbReference>
<dbReference type="GO" id="GO:0005829">
    <property type="term" value="C:cytosol"/>
    <property type="evidence" value="ECO:0007669"/>
    <property type="project" value="TreeGrafter"/>
</dbReference>
<dbReference type="Pfam" id="PF00580">
    <property type="entry name" value="UvrD-helicase"/>
    <property type="match status" value="1"/>
</dbReference>
<evidence type="ECO:0000259" key="17">
    <source>
        <dbReference type="PROSITE" id="PS51198"/>
    </source>
</evidence>
<keyword evidence="6 15" id="KW-0347">Helicase</keyword>
<gene>
    <name evidence="15 19" type="primary">recB</name>
    <name evidence="19" type="ORF">EJN92_19330</name>
</gene>
<evidence type="ECO:0000256" key="5">
    <source>
        <dbReference type="ARBA" id="ARBA00022801"/>
    </source>
</evidence>
<comment type="miscellaneous">
    <text evidence="15">In the RecBCD complex, RecB has a slow 3'-5' helicase, an exonuclease activity and loads RecA onto ssDNA, RecD has a fast 5'-3' helicase activity, while RecC stimulates the ATPase and processivity of the RecB helicase and contributes to recognition of the Chi site.</text>
</comment>
<dbReference type="KEGG" id="upv:EJN92_19330"/>
<dbReference type="NCBIfam" id="TIGR00609">
    <property type="entry name" value="recB"/>
    <property type="match status" value="1"/>
</dbReference>
<evidence type="ECO:0000259" key="18">
    <source>
        <dbReference type="PROSITE" id="PS51217"/>
    </source>
</evidence>
<dbReference type="Gene3D" id="3.90.320.10">
    <property type="match status" value="1"/>
</dbReference>
<feature type="binding site" evidence="15">
    <location>
        <position position="1027"/>
    </location>
    <ligand>
        <name>Mg(2+)</name>
        <dbReference type="ChEBI" id="CHEBI:18420"/>
    </ligand>
</feature>
<dbReference type="InterPro" id="IPR011604">
    <property type="entry name" value="PDDEXK-like_dom_sf"/>
</dbReference>
<feature type="region of interest" description="Nuclease activity, interacts with RecD and RecA" evidence="15">
    <location>
        <begin position="953"/>
        <end position="1254"/>
    </location>
</feature>
<evidence type="ECO:0000256" key="4">
    <source>
        <dbReference type="ARBA" id="ARBA00022763"/>
    </source>
</evidence>
<keyword evidence="11 15" id="KW-0234">DNA repair</keyword>
<comment type="domain">
    <text evidence="15">The C-terminal domain has nuclease activity and interacts with RecD. It interacts with RecA, facilitating its loading onto ssDNA.</text>
</comment>
<evidence type="ECO:0000256" key="8">
    <source>
        <dbReference type="ARBA" id="ARBA00022840"/>
    </source>
</evidence>
<dbReference type="InterPro" id="IPR014017">
    <property type="entry name" value="DNA_helicase_UvrD-like_C"/>
</dbReference>
<feature type="domain" description="UvrD-like helicase ATP-binding" evidence="17">
    <location>
        <begin position="11"/>
        <end position="488"/>
    </location>
</feature>
<comment type="cofactor">
    <cofactor evidence="15">
        <name>Mg(2+)</name>
        <dbReference type="ChEBI" id="CHEBI:18420"/>
    </cofactor>
    <text evidence="15">Binds 1 Mg(2+) ion per subunit.</text>
</comment>
<dbReference type="GO" id="GO:0000287">
    <property type="term" value="F:magnesium ion binding"/>
    <property type="evidence" value="ECO:0007669"/>
    <property type="project" value="UniProtKB-UniRule"/>
</dbReference>
<evidence type="ECO:0000256" key="15">
    <source>
        <dbReference type="HAMAP-Rule" id="MF_01485"/>
    </source>
</evidence>
<comment type="catalytic activity">
    <reaction evidence="14 15">
        <text>ATP + H2O = ADP + phosphate + H(+)</text>
        <dbReference type="Rhea" id="RHEA:13065"/>
        <dbReference type="ChEBI" id="CHEBI:15377"/>
        <dbReference type="ChEBI" id="CHEBI:15378"/>
        <dbReference type="ChEBI" id="CHEBI:30616"/>
        <dbReference type="ChEBI" id="CHEBI:43474"/>
        <dbReference type="ChEBI" id="CHEBI:456216"/>
        <dbReference type="EC" id="5.6.2.4"/>
    </reaction>
</comment>
<keyword evidence="20" id="KW-1185">Reference proteome</keyword>
<accession>A0A3S9HPB6</accession>
<comment type="similarity">
    <text evidence="15">Belongs to the helicase family. UvrD subfamily.</text>
</comment>
<evidence type="ECO:0000313" key="19">
    <source>
        <dbReference type="EMBL" id="AZP13956.1"/>
    </source>
</evidence>
<comment type="catalytic activity">
    <reaction evidence="13 15">
        <text>Couples ATP hydrolysis with the unwinding of duplex DNA by translocating in the 3'-5' direction.</text>
        <dbReference type="EC" id="5.6.2.4"/>
    </reaction>
</comment>
<keyword evidence="2 15" id="KW-0479">Metal-binding</keyword>
<dbReference type="SUPFAM" id="SSF52540">
    <property type="entry name" value="P-loop containing nucleoside triphosphate hydrolases"/>
    <property type="match status" value="1"/>
</dbReference>
<evidence type="ECO:0000256" key="12">
    <source>
        <dbReference type="ARBA" id="ARBA00023235"/>
    </source>
</evidence>
<evidence type="ECO:0000256" key="11">
    <source>
        <dbReference type="ARBA" id="ARBA00023204"/>
    </source>
</evidence>
<dbReference type="PROSITE" id="PS51198">
    <property type="entry name" value="UVRD_HELICASE_ATP_BIND"/>
    <property type="match status" value="1"/>
</dbReference>
<sequence>MNNHQQQLNQANGSQVLDALHFPLHGSRLIEASAGTGKTWTIAALYLRLVLGHGSELGDELGTNSAFPRALLPSEILVMTFTRAATRELSHRIRERLVHAAKCFRGALPDRKDVFLCELIAAYTSEQARLQAAHRLMLAAESMDDAAIFTIDAWCQRMLREHAFDSGSLFDEELLSDETALLEDAVRDYWRQQVYQLDTQTLAVLRSYWNEVSALENAIRPLVGKSELLGAVPKETLAQLIHRVQSEQGAILGELKQGWLERAQDMQAWIEAQQTATPKCFSGVKLKTATVQAWFASLREWAQDPLALMPDAFDKAWTRLTPDGIVDACNKGHSVVVPEVFGLLSALKAELGKIEPIKFALIRHAAHAIAARVATLKQSKRQFGFADMLTRLRLALTGDNAAALRARIVAQYPLAMIDEFQDTSPEQYQIFDALYQVAQNRPELGLFLIGDPKQSIYGFRGADINSYLAARLATSGRHYLLGTNYRSSVALVQAVNQLFLYAEGDSEHSGFSSGAFKFRSETDNPLPFEPVASQGRNESLVDSQGALNALTLWSSAESDLNKNDYYQLFANICAEQIVNLLNDTQAGFQTVVDGVPSFTRLQAADIAILVRDRNEAAAIRRALQKRQIASVYLSDKDSVIRSEEAADVLRWLRAVSNPLDNALGRAAFATATAGLTLATLASHVDDDMLWEQRIEQLKSLHTLWQRQGILAMLRRFIHDLGLPARLLQQAGGERRLTNLLHLAELLQSVSQKLDGEQAVIRWLAEQIENESEGGDERVLRLESDAELVKVVTVHKSKGLEYPLVFLPFAVSARPASTRNRSFLEYVDEHGAPHIDLALSNDALAQVEAARLEEDLRLLYVALTRARHALWLGVASLKNKIHDSALGYLIAGGRALAAADLKDELAKLRGDCAAIAILPIATLEQGCPLSMLAQLDQKPALIDAPVFSASFERDWSVSSFTALTKAMSATNKPVLASHAQEEKLLENPDLELQNTLLIGALIRTPFSPTQDSAWHQFPRGPLPGQFLHEQLEWMGLEGFDIVHHASFTQRLGERCERAGWGHRQAESALWLQAIANTRLPALAATLCDFELDHTLPEMEFWFPSEHFATSELDQLCQSHLLAGIARPALPERQLHGMLKGYADLVFEHQGRYWVLDYKSNHLGDDDASYHHDALAGAMAQHRYDVQGSIYLLALHRLLKSRLGAHYDPDTQLGGAIFFFLRGIHNSQTHGCYQLPANSSLLDALDNLFITESASL</sequence>
<keyword evidence="8 15" id="KW-0067">ATP-binding</keyword>
<name>A0A3S9HPB6_9BURK</name>
<keyword evidence="4 15" id="KW-0227">DNA damage</keyword>
<evidence type="ECO:0000256" key="2">
    <source>
        <dbReference type="ARBA" id="ARBA00022723"/>
    </source>
</evidence>
<evidence type="ECO:0000256" key="7">
    <source>
        <dbReference type="ARBA" id="ARBA00022839"/>
    </source>
</evidence>
<dbReference type="SUPFAM" id="SSF52980">
    <property type="entry name" value="Restriction endonuclease-like"/>
    <property type="match status" value="1"/>
</dbReference>
<comment type="domain">
    <text evidence="15">The N-terminal DNA-binding domain is a ssDNA-dependent ATPase and has ATP-dependent 3'-5' helicase function. This domain interacts with RecC.</text>
</comment>
<dbReference type="Gene3D" id="1.10.486.10">
    <property type="entry name" value="PCRA, domain 4"/>
    <property type="match status" value="1"/>
</dbReference>
<evidence type="ECO:0000256" key="13">
    <source>
        <dbReference type="ARBA" id="ARBA00034617"/>
    </source>
</evidence>
<dbReference type="Pfam" id="PF13361">
    <property type="entry name" value="UvrD_C"/>
    <property type="match status" value="1"/>
</dbReference>
<keyword evidence="3 15" id="KW-0547">Nucleotide-binding</keyword>
<dbReference type="Proteomes" id="UP000275663">
    <property type="component" value="Chromosome"/>
</dbReference>
<feature type="binding site" evidence="15">
    <location>
        <position position="1155"/>
    </location>
    <ligand>
        <name>Mg(2+)</name>
        <dbReference type="ChEBI" id="CHEBI:18420"/>
    </ligand>
</feature>
<dbReference type="Pfam" id="PF12705">
    <property type="entry name" value="PDDEXK_1"/>
    <property type="match status" value="1"/>
</dbReference>
<dbReference type="GO" id="GO:0016887">
    <property type="term" value="F:ATP hydrolysis activity"/>
    <property type="evidence" value="ECO:0007669"/>
    <property type="project" value="RHEA"/>
</dbReference>
<dbReference type="AlphaFoldDB" id="A0A3S9HPB6"/>
<evidence type="ECO:0000313" key="20">
    <source>
        <dbReference type="Proteomes" id="UP000275663"/>
    </source>
</evidence>
<dbReference type="GO" id="GO:0005524">
    <property type="term" value="F:ATP binding"/>
    <property type="evidence" value="ECO:0007669"/>
    <property type="project" value="UniProtKB-UniRule"/>
</dbReference>
<dbReference type="Gene3D" id="3.40.50.300">
    <property type="entry name" value="P-loop containing nucleotide triphosphate hydrolases"/>
    <property type="match status" value="2"/>
</dbReference>
<dbReference type="InterPro" id="IPR014016">
    <property type="entry name" value="UvrD-like_ATP-bd"/>
</dbReference>
<dbReference type="InterPro" id="IPR027417">
    <property type="entry name" value="P-loop_NTPase"/>
</dbReference>
<proteinExistence type="inferred from homology"/>
<dbReference type="InterPro" id="IPR004586">
    <property type="entry name" value="RecB"/>
</dbReference>
<keyword evidence="10 15" id="KW-0238">DNA-binding</keyword>
<dbReference type="EC" id="3.1.11.5" evidence="15"/>
<dbReference type="PROSITE" id="PS51217">
    <property type="entry name" value="UVRD_HELICASE_CTER"/>
    <property type="match status" value="1"/>
</dbReference>
<keyword evidence="1 15" id="KW-0540">Nuclease</keyword>
<feature type="region of interest" description="DNA-binding and helicase activity, interacts with RecC" evidence="15">
    <location>
        <begin position="1"/>
        <end position="905"/>
    </location>
</feature>
<comment type="function">
    <text evidence="15">A helicase/nuclease that prepares dsDNA breaks (DSB) for recombinational DNA repair. Binds to DSBs and unwinds DNA via a highly rapid and processive ATP-dependent bidirectional helicase activity. Unwinds dsDNA until it encounters a Chi (crossover hotspot instigator) sequence from the 3' direction. Cuts ssDNA a few nucleotides 3' to the Chi site. The properties and activities of the enzyme are changed at Chi. The Chi-altered holoenzyme produces a long 3'-ssDNA overhang and facilitates RecA-binding to the ssDNA for homologous DNA recombination and repair. Holoenzyme degrades any linearized DNA that is unable to undergo homologous recombination. In the holoenzyme this subunit contributes ATPase, 3'-5' helicase, exonuclease activity and loads RecA onto ssDNA.</text>
</comment>
<evidence type="ECO:0000256" key="14">
    <source>
        <dbReference type="ARBA" id="ARBA00048988"/>
    </source>
</evidence>
<comment type="catalytic activity">
    <reaction evidence="15">
        <text>Exonucleolytic cleavage (in the presence of ATP) in either 5'- to 3'- or 3'- to 5'-direction to yield 5'-phosphooligonucleotides.</text>
        <dbReference type="EC" id="3.1.11.5"/>
    </reaction>
</comment>
<dbReference type="InterPro" id="IPR011335">
    <property type="entry name" value="Restrct_endonuc-II-like"/>
</dbReference>
<feature type="domain" description="UvrD-like helicase C-terminal" evidence="18">
    <location>
        <begin position="531"/>
        <end position="798"/>
    </location>
</feature>
<dbReference type="InterPro" id="IPR000212">
    <property type="entry name" value="DNA_helicase_UvrD/REP"/>
</dbReference>
<dbReference type="GO" id="GO:0008854">
    <property type="term" value="F:exodeoxyribonuclease V activity"/>
    <property type="evidence" value="ECO:0007669"/>
    <property type="project" value="UniProtKB-EC"/>
</dbReference>
<dbReference type="OrthoDB" id="5905204at2"/>
<evidence type="ECO:0000256" key="6">
    <source>
        <dbReference type="ARBA" id="ARBA00022806"/>
    </source>
</evidence>
<feature type="active site" description="For nuclease activity" evidence="15">
    <location>
        <position position="1155"/>
    </location>
</feature>
<dbReference type="EC" id="5.6.2.4" evidence="15"/>
<keyword evidence="9 15" id="KW-0460">Magnesium</keyword>
<feature type="binding site" evidence="15">
    <location>
        <position position="1142"/>
    </location>
    <ligand>
        <name>Mg(2+)</name>
        <dbReference type="ChEBI" id="CHEBI:18420"/>
    </ligand>
</feature>
<dbReference type="PANTHER" id="PTHR11070">
    <property type="entry name" value="UVRD / RECB / PCRA DNA HELICASE FAMILY MEMBER"/>
    <property type="match status" value="1"/>
</dbReference>
<dbReference type="Gene3D" id="1.10.3170.10">
    <property type="entry name" value="Recbcd, chain B, domain 2"/>
    <property type="match status" value="1"/>
</dbReference>
<dbReference type="RefSeq" id="WP_126129325.1">
    <property type="nucleotide sequence ID" value="NZ_CP034464.1"/>
</dbReference>
<dbReference type="HAMAP" id="MF_01485">
    <property type="entry name" value="RecB"/>
    <property type="match status" value="1"/>
</dbReference>
<dbReference type="InterPro" id="IPR038726">
    <property type="entry name" value="PDDEXK_AddAB-type"/>
</dbReference>
<evidence type="ECO:0000256" key="16">
    <source>
        <dbReference type="PROSITE-ProRule" id="PRU00560"/>
    </source>
</evidence>
<evidence type="ECO:0000256" key="10">
    <source>
        <dbReference type="ARBA" id="ARBA00023125"/>
    </source>
</evidence>
<keyword evidence="7 15" id="KW-0269">Exonuclease</keyword>
<dbReference type="GO" id="GO:0003677">
    <property type="term" value="F:DNA binding"/>
    <property type="evidence" value="ECO:0007669"/>
    <property type="project" value="UniProtKB-UniRule"/>
</dbReference>
<reference evidence="19 20" key="1">
    <citation type="journal article" date="2011" name="Int. J. Syst. Evol. Microbiol.">
        <title>Description of Undibacterium oligocarboniphilum sp. nov., isolated from purified water, and Undibacterium pigrum strain CCUG 49012 as the type strain of Undibacterium parvum sp. nov., and emended descriptions of the genus Undibacterium and the species Undibacterium pigrum.</title>
        <authorList>
            <person name="Eder W."/>
            <person name="Wanner G."/>
            <person name="Ludwig W."/>
            <person name="Busse H.J."/>
            <person name="Ziemke-Kageler F."/>
            <person name="Lang E."/>
        </authorList>
    </citation>
    <scope>NUCLEOTIDE SEQUENCE [LARGE SCALE GENOMIC DNA]</scope>
    <source>
        <strain evidence="19 20">DSM 23061</strain>
    </source>
</reference>
<organism evidence="19 20">
    <name type="scientific">Undibacterium parvum</name>
    <dbReference type="NCBI Taxonomy" id="401471"/>
    <lineage>
        <taxon>Bacteria</taxon>
        <taxon>Pseudomonadati</taxon>
        <taxon>Pseudomonadota</taxon>
        <taxon>Betaproteobacteria</taxon>
        <taxon>Burkholderiales</taxon>
        <taxon>Oxalobacteraceae</taxon>
        <taxon>Undibacterium</taxon>
    </lineage>
</organism>